<reference evidence="2 3" key="1">
    <citation type="submission" date="2016-09" db="EMBL/GenBank/DDBJ databases">
        <title>Aspergillus awamori IFM 58123T.</title>
        <authorList>
            <person name="Kusuya Y."/>
            <person name="Shimizu M."/>
            <person name="Takahashi H."/>
            <person name="Yaguchi T."/>
        </authorList>
    </citation>
    <scope>NUCLEOTIDE SEQUENCE [LARGE SCALE GENOMIC DNA]</scope>
    <source>
        <strain evidence="2 3">IFM 58123</strain>
    </source>
</reference>
<feature type="compositionally biased region" description="Low complexity" evidence="1">
    <location>
        <begin position="388"/>
        <end position="402"/>
    </location>
</feature>
<proteinExistence type="predicted"/>
<dbReference type="Proteomes" id="UP000286921">
    <property type="component" value="Unassembled WGS sequence"/>
</dbReference>
<feature type="compositionally biased region" description="Low complexity" evidence="1">
    <location>
        <begin position="468"/>
        <end position="525"/>
    </location>
</feature>
<name>A0A401L2R6_ASPAW</name>
<evidence type="ECO:0000313" key="3">
    <source>
        <dbReference type="Proteomes" id="UP000286921"/>
    </source>
</evidence>
<comment type="caution">
    <text evidence="2">The sequence shown here is derived from an EMBL/GenBank/DDBJ whole genome shotgun (WGS) entry which is preliminary data.</text>
</comment>
<evidence type="ECO:0000256" key="1">
    <source>
        <dbReference type="SAM" id="MobiDB-lite"/>
    </source>
</evidence>
<dbReference type="AlphaFoldDB" id="A0A401L2R6"/>
<dbReference type="GO" id="GO:0003677">
    <property type="term" value="F:DNA binding"/>
    <property type="evidence" value="ECO:0007669"/>
    <property type="project" value="InterPro"/>
</dbReference>
<feature type="region of interest" description="Disordered" evidence="1">
    <location>
        <begin position="388"/>
        <end position="525"/>
    </location>
</feature>
<keyword evidence="3" id="KW-1185">Reference proteome</keyword>
<protein>
    <submittedName>
        <fullName evidence="2">Uncharacterized protein</fullName>
    </submittedName>
</protein>
<dbReference type="InterPro" id="IPR017956">
    <property type="entry name" value="AT_hook_DNA-bd_motif"/>
</dbReference>
<gene>
    <name evidence="2" type="ORF">AAWM_08703</name>
</gene>
<dbReference type="STRING" id="105351.A0A401L2R6"/>
<dbReference type="PRINTS" id="PR00929">
    <property type="entry name" value="ATHOOK"/>
</dbReference>
<sequence>MMAELLSLPSSCGVDVIADAQTMVNDGSLLRSPSIELRGLGHKLNHFLQMKCSGSTIDSSAFTAGGRHNNDFPDFRKIAILPTSDEFSCTERPFFRRAEDIGELQGHQRVTTFLDTQFRLLREDMLSELRVDVQFANGRKKGRKLTFRIRYLSVARLSYGRVNDIRLHTCCLGVSCKSGLENISQLSKEKRISYVKENRNFMKHQAFGCLTWGAEIVAFATIERDKDAVVADLPIVMLRIAGDDAFKKALLYLKLYSDVHFVREGIRRYSSGCGQCNQRAWQWRYPERYGNFKAGETRSLTARVTACGVDSESQPYTRSSRYATSACLPSFRVSTDTTGITVPANASSSIAVSSATGPVSAVPAESPATGAAAGSAASITTMVVPAPAPTTNADGTPAVAAPAPAPAPPPQPIIGLDRNPIPQKRHRGRPHKSEQGNVPPKPRPPVKPSFKPGTGRPRGRPRKGDVEAAAAAAVASGQRQGDQGQAGAQSQALQQPQHSQVHPQSSTQSQAQNQPQPKSQPAQPP</sequence>
<organism evidence="2 3">
    <name type="scientific">Aspergillus awamori</name>
    <name type="common">Black koji mold</name>
    <dbReference type="NCBI Taxonomy" id="105351"/>
    <lineage>
        <taxon>Eukaryota</taxon>
        <taxon>Fungi</taxon>
        <taxon>Dikarya</taxon>
        <taxon>Ascomycota</taxon>
        <taxon>Pezizomycotina</taxon>
        <taxon>Eurotiomycetes</taxon>
        <taxon>Eurotiomycetidae</taxon>
        <taxon>Eurotiales</taxon>
        <taxon>Aspergillaceae</taxon>
        <taxon>Aspergillus</taxon>
    </lineage>
</organism>
<dbReference type="EMBL" id="BDHI01000022">
    <property type="protein sequence ID" value="GCB25818.1"/>
    <property type="molecule type" value="Genomic_DNA"/>
</dbReference>
<accession>A0A401L2R6</accession>
<evidence type="ECO:0000313" key="2">
    <source>
        <dbReference type="EMBL" id="GCB25818.1"/>
    </source>
</evidence>
<feature type="compositionally biased region" description="Pro residues" evidence="1">
    <location>
        <begin position="403"/>
        <end position="412"/>
    </location>
</feature>